<accession>A0A9N9NMB9</accession>
<keyword evidence="2" id="KW-1185">Reference proteome</keyword>
<dbReference type="EMBL" id="CAJVQA010016267">
    <property type="protein sequence ID" value="CAG8742034.1"/>
    <property type="molecule type" value="Genomic_DNA"/>
</dbReference>
<sequence>EICNWLNKQAIFQVHKPPPRYIPRVSFNTIQIPNECHQADILYMPYNKIRKITYMFCLNVVDIASRYKASVPIGGIISNIDAFKKIYNDSTCPLTYLKLLLTDKGSVFRKDCERLMIKHCIKIQKANSKLRYLLEPGELEGGKHRVTDYENSNGPERSFVHEQLIKVDKIEYSSKWVLQN</sequence>
<name>A0A9N9NMB9_9GLOM</name>
<feature type="non-terminal residue" evidence="1">
    <location>
        <position position="180"/>
    </location>
</feature>
<comment type="caution">
    <text evidence="1">The sequence shown here is derived from an EMBL/GenBank/DDBJ whole genome shotgun (WGS) entry which is preliminary data.</text>
</comment>
<dbReference type="InterPro" id="IPR012337">
    <property type="entry name" value="RNaseH-like_sf"/>
</dbReference>
<dbReference type="SUPFAM" id="SSF53098">
    <property type="entry name" value="Ribonuclease H-like"/>
    <property type="match status" value="1"/>
</dbReference>
<dbReference type="AlphaFoldDB" id="A0A9N9NMB9"/>
<proteinExistence type="predicted"/>
<dbReference type="OrthoDB" id="2438493at2759"/>
<dbReference type="Proteomes" id="UP000789759">
    <property type="component" value="Unassembled WGS sequence"/>
</dbReference>
<reference evidence="1" key="1">
    <citation type="submission" date="2021-06" db="EMBL/GenBank/DDBJ databases">
        <authorList>
            <person name="Kallberg Y."/>
            <person name="Tangrot J."/>
            <person name="Rosling A."/>
        </authorList>
    </citation>
    <scope>NUCLEOTIDE SEQUENCE</scope>
    <source>
        <strain evidence="1">FL966</strain>
    </source>
</reference>
<gene>
    <name evidence="1" type="ORF">CPELLU_LOCUS14150</name>
</gene>
<evidence type="ECO:0000313" key="2">
    <source>
        <dbReference type="Proteomes" id="UP000789759"/>
    </source>
</evidence>
<organism evidence="1 2">
    <name type="scientific">Cetraspora pellucida</name>
    <dbReference type="NCBI Taxonomy" id="1433469"/>
    <lineage>
        <taxon>Eukaryota</taxon>
        <taxon>Fungi</taxon>
        <taxon>Fungi incertae sedis</taxon>
        <taxon>Mucoromycota</taxon>
        <taxon>Glomeromycotina</taxon>
        <taxon>Glomeromycetes</taxon>
        <taxon>Diversisporales</taxon>
        <taxon>Gigasporaceae</taxon>
        <taxon>Cetraspora</taxon>
    </lineage>
</organism>
<evidence type="ECO:0000313" key="1">
    <source>
        <dbReference type="EMBL" id="CAG8742034.1"/>
    </source>
</evidence>
<protein>
    <submittedName>
        <fullName evidence="1">6905_t:CDS:1</fullName>
    </submittedName>
</protein>